<sequence>MCGACGGPIAGWTERVAPLTGGGAARRGAALAALLALAPAERARRARAMPWHGGGWRLWDEGGWSFSPSLEAAITHLTRKYGPLVPGRDGAPDPAATPDAGPETRARLPADIPAETVAVWGAAMRASGLVPPGLTVYLPPATAVRLDGHRVEVRTDGPAVTAPALHTRSGAPALAAGLAALAAATPGRPGSHGAE</sequence>
<evidence type="ECO:0000256" key="1">
    <source>
        <dbReference type="SAM" id="MobiDB-lite"/>
    </source>
</evidence>
<dbReference type="Proteomes" id="UP001595847">
    <property type="component" value="Unassembled WGS sequence"/>
</dbReference>
<dbReference type="RefSeq" id="WP_378537088.1">
    <property type="nucleotide sequence ID" value="NZ_JBHSBH010000015.1"/>
</dbReference>
<protein>
    <submittedName>
        <fullName evidence="2">Uncharacterized protein</fullName>
    </submittedName>
</protein>
<feature type="region of interest" description="Disordered" evidence="1">
    <location>
        <begin position="85"/>
        <end position="106"/>
    </location>
</feature>
<proteinExistence type="predicted"/>
<comment type="caution">
    <text evidence="2">The sequence shown here is derived from an EMBL/GenBank/DDBJ whole genome shotgun (WGS) entry which is preliminary data.</text>
</comment>
<evidence type="ECO:0000313" key="3">
    <source>
        <dbReference type="Proteomes" id="UP001595847"/>
    </source>
</evidence>
<reference evidence="3" key="1">
    <citation type="journal article" date="2019" name="Int. J. Syst. Evol. Microbiol.">
        <title>The Global Catalogue of Microorganisms (GCM) 10K type strain sequencing project: providing services to taxonomists for standard genome sequencing and annotation.</title>
        <authorList>
            <consortium name="The Broad Institute Genomics Platform"/>
            <consortium name="The Broad Institute Genome Sequencing Center for Infectious Disease"/>
            <person name="Wu L."/>
            <person name="Ma J."/>
        </authorList>
    </citation>
    <scope>NUCLEOTIDE SEQUENCE [LARGE SCALE GENOMIC DNA]</scope>
    <source>
        <strain evidence="3">TBRC 1826</strain>
    </source>
</reference>
<feature type="compositionally biased region" description="Low complexity" evidence="1">
    <location>
        <begin position="86"/>
        <end position="101"/>
    </location>
</feature>
<name>A0ABV8FSW6_9ACTN</name>
<dbReference type="EMBL" id="JBHSBH010000015">
    <property type="protein sequence ID" value="MFC3998927.1"/>
    <property type="molecule type" value="Genomic_DNA"/>
</dbReference>
<gene>
    <name evidence="2" type="ORF">ACFOVU_23600</name>
</gene>
<evidence type="ECO:0000313" key="2">
    <source>
        <dbReference type="EMBL" id="MFC3998927.1"/>
    </source>
</evidence>
<keyword evidence="3" id="KW-1185">Reference proteome</keyword>
<accession>A0ABV8FSW6</accession>
<organism evidence="2 3">
    <name type="scientific">Nocardiopsis sediminis</name>
    <dbReference type="NCBI Taxonomy" id="1778267"/>
    <lineage>
        <taxon>Bacteria</taxon>
        <taxon>Bacillati</taxon>
        <taxon>Actinomycetota</taxon>
        <taxon>Actinomycetes</taxon>
        <taxon>Streptosporangiales</taxon>
        <taxon>Nocardiopsidaceae</taxon>
        <taxon>Nocardiopsis</taxon>
    </lineage>
</organism>